<dbReference type="Gene3D" id="1.10.10.600">
    <property type="entry name" value="IscX-like"/>
    <property type="match status" value="1"/>
</dbReference>
<keyword evidence="2" id="KW-1185">Reference proteome</keyword>
<comment type="caution">
    <text evidence="1">The sequence shown here is derived from an EMBL/GenBank/DDBJ whole genome shotgun (WGS) entry which is preliminary data.</text>
</comment>
<dbReference type="EMBL" id="JARJFB010000076">
    <property type="protein sequence ID" value="MEA0971060.1"/>
    <property type="molecule type" value="Genomic_DNA"/>
</dbReference>
<gene>
    <name evidence="1" type="ORF">Megvenef_01032</name>
</gene>
<dbReference type="Pfam" id="PF04384">
    <property type="entry name" value="Fe-S_assembly"/>
    <property type="match status" value="1"/>
</dbReference>
<reference evidence="1 2" key="1">
    <citation type="submission" date="2023-03" db="EMBL/GenBank/DDBJ databases">
        <title>Host association and intracellularity evolved multiple times independently in the Rickettsiales.</title>
        <authorList>
            <person name="Castelli M."/>
            <person name="Nardi T."/>
            <person name="Gammuto L."/>
            <person name="Bellinzona G."/>
            <person name="Sabaneyeva E."/>
            <person name="Potekhin A."/>
            <person name="Serra V."/>
            <person name="Petroni G."/>
            <person name="Sassera D."/>
        </authorList>
    </citation>
    <scope>NUCLEOTIDE SEQUENCE [LARGE SCALE GENOMIC DNA]</scope>
    <source>
        <strain evidence="1 2">Sr 2-6</strain>
    </source>
</reference>
<organism evidence="1 2">
    <name type="scientific">Candidatus Megaera venefica</name>
    <dbReference type="NCBI Taxonomy" id="2055910"/>
    <lineage>
        <taxon>Bacteria</taxon>
        <taxon>Pseudomonadati</taxon>
        <taxon>Pseudomonadota</taxon>
        <taxon>Alphaproteobacteria</taxon>
        <taxon>Rickettsiales</taxon>
        <taxon>Rickettsiaceae</taxon>
        <taxon>Candidatus Megaera</taxon>
    </lineage>
</organism>
<dbReference type="SUPFAM" id="SSF140319">
    <property type="entry name" value="IscX-like"/>
    <property type="match status" value="1"/>
</dbReference>
<protein>
    <submittedName>
        <fullName evidence="1">Fe-S cluster assembly protein IscX</fullName>
    </submittedName>
</protein>
<accession>A0ABU5ND34</accession>
<sequence length="66" mass="7993">MHWSDIEKIATELEEAYSEEEIPEYNLPYLEEMVLSLPTFEDREVEVEEAVLKQIIEHWIDIRNEK</sequence>
<evidence type="ECO:0000313" key="1">
    <source>
        <dbReference type="EMBL" id="MEA0971060.1"/>
    </source>
</evidence>
<dbReference type="Proteomes" id="UP001291687">
    <property type="component" value="Unassembled WGS sequence"/>
</dbReference>
<proteinExistence type="predicted"/>
<name>A0ABU5ND34_9RICK</name>
<dbReference type="NCBIfam" id="TIGR03412">
    <property type="entry name" value="iscX_yfhJ"/>
    <property type="match status" value="1"/>
</dbReference>
<dbReference type="InterPro" id="IPR036762">
    <property type="entry name" value="IscX-like_sf"/>
</dbReference>
<dbReference type="InterPro" id="IPR007479">
    <property type="entry name" value="ISC_FeS_clus_asmbl_IscsX"/>
</dbReference>
<evidence type="ECO:0000313" key="2">
    <source>
        <dbReference type="Proteomes" id="UP001291687"/>
    </source>
</evidence>